<comment type="caution">
    <text evidence="3">The sequence shown here is derived from an EMBL/GenBank/DDBJ whole genome shotgun (WGS) entry which is preliminary data.</text>
</comment>
<gene>
    <name evidence="3" type="ORF">ACFPQB_21315</name>
</gene>
<evidence type="ECO:0000313" key="4">
    <source>
        <dbReference type="Proteomes" id="UP001596072"/>
    </source>
</evidence>
<dbReference type="Gene3D" id="3.40.50.720">
    <property type="entry name" value="NAD(P)-binding Rossmann-like Domain"/>
    <property type="match status" value="1"/>
</dbReference>
<proteinExistence type="predicted"/>
<dbReference type="Gene3D" id="3.90.25.10">
    <property type="entry name" value="UDP-galactose 4-epimerase, domain 1"/>
    <property type="match status" value="1"/>
</dbReference>
<dbReference type="EMBL" id="JBHSNS010000016">
    <property type="protein sequence ID" value="MFC5731465.1"/>
    <property type="molecule type" value="Genomic_DNA"/>
</dbReference>
<evidence type="ECO:0000256" key="1">
    <source>
        <dbReference type="SAM" id="MobiDB-lite"/>
    </source>
</evidence>
<dbReference type="InterPro" id="IPR016040">
    <property type="entry name" value="NAD(P)-bd_dom"/>
</dbReference>
<feature type="region of interest" description="Disordered" evidence="1">
    <location>
        <begin position="251"/>
        <end position="317"/>
    </location>
</feature>
<dbReference type="PANTHER" id="PTHR43162">
    <property type="match status" value="1"/>
</dbReference>
<dbReference type="Pfam" id="PF13460">
    <property type="entry name" value="NAD_binding_10"/>
    <property type="match status" value="1"/>
</dbReference>
<protein>
    <submittedName>
        <fullName evidence="3">NAD(P)H-binding protein</fullName>
    </submittedName>
</protein>
<reference evidence="4" key="1">
    <citation type="journal article" date="2019" name="Int. J. Syst. Evol. Microbiol.">
        <title>The Global Catalogue of Microorganisms (GCM) 10K type strain sequencing project: providing services to taxonomists for standard genome sequencing and annotation.</title>
        <authorList>
            <consortium name="The Broad Institute Genomics Platform"/>
            <consortium name="The Broad Institute Genome Sequencing Center for Infectious Disease"/>
            <person name="Wu L."/>
            <person name="Ma J."/>
        </authorList>
    </citation>
    <scope>NUCLEOTIDE SEQUENCE [LARGE SCALE GENOMIC DNA]</scope>
    <source>
        <strain evidence="4">YIM 94188</strain>
    </source>
</reference>
<dbReference type="SUPFAM" id="SSF51735">
    <property type="entry name" value="NAD(P)-binding Rossmann-fold domains"/>
    <property type="match status" value="1"/>
</dbReference>
<keyword evidence="4" id="KW-1185">Reference proteome</keyword>
<name>A0ABW0ZKB8_9ACTN</name>
<organism evidence="3 4">
    <name type="scientific">Nocardioides vastitatis</name>
    <dbReference type="NCBI Taxonomy" id="2568655"/>
    <lineage>
        <taxon>Bacteria</taxon>
        <taxon>Bacillati</taxon>
        <taxon>Actinomycetota</taxon>
        <taxon>Actinomycetes</taxon>
        <taxon>Propionibacteriales</taxon>
        <taxon>Nocardioidaceae</taxon>
        <taxon>Nocardioides</taxon>
    </lineage>
</organism>
<dbReference type="InterPro" id="IPR036291">
    <property type="entry name" value="NAD(P)-bd_dom_sf"/>
</dbReference>
<dbReference type="InterPro" id="IPR051604">
    <property type="entry name" value="Ergot_Alk_Oxidoreductase"/>
</dbReference>
<dbReference type="RefSeq" id="WP_276606185.1">
    <property type="nucleotide sequence ID" value="NZ_JBHSNS010000016.1"/>
</dbReference>
<evidence type="ECO:0000313" key="3">
    <source>
        <dbReference type="EMBL" id="MFC5731465.1"/>
    </source>
</evidence>
<dbReference type="PANTHER" id="PTHR43162:SF1">
    <property type="entry name" value="PRESTALK A DIFFERENTIATION PROTEIN A"/>
    <property type="match status" value="1"/>
</dbReference>
<dbReference type="Proteomes" id="UP001596072">
    <property type="component" value="Unassembled WGS sequence"/>
</dbReference>
<evidence type="ECO:0000259" key="2">
    <source>
        <dbReference type="Pfam" id="PF13460"/>
    </source>
</evidence>
<accession>A0ABW0ZKB8</accession>
<feature type="domain" description="NAD(P)-binding" evidence="2">
    <location>
        <begin position="9"/>
        <end position="205"/>
    </location>
</feature>
<sequence length="333" mass="36129">MTGATDDVGGVSRTIVEMLRSQGHPVRAFVRRDDDRAHALRQAGAHVFVGDLLDVAAAVTGCRRVYFSISLSSYYTDAVSLMAAAARDHSDLEVFVSISDYERSYMTFERMTAPAEERRAWLGGLVSDWSPQQRAHWIAEQVLSWSDLPVVNVRATIFAENPILTGLALRPLSSGELRLPFGSQRLAPIAGRDVAELCASILVDPAPHLGASYELTGPDLKDMHGFAEDFGAVLGREVTYIAEERGGLERDLRRRGPVRAAPCGRTPEDPDQAGRRRAVRRGHQPAGDPARPRTHARAVGPADQSAPPGAHGCSDRLSCSSAARCRAAERAWA</sequence>